<keyword evidence="1" id="KW-0378">Hydrolase</keyword>
<sequence length="314" mass="35806">MKVDLKQNGMPKMLAKRIAEDIDRWAIKEYDDGHRSHLGASLIGDECRRKLQLVFRWVKHEEFSGRMLRLFQRGHREEHIFTEYLRGIGCTVYPFYDDELIERLGLTGKHNIGASEPDSANKGARQFRVTGANGHFGGSLDGIVFLPPEYGYDKPLLLEYKTNGTGAGFNKLREKGLSIAKPQHHTQTNVYGFAYELEFVLYLNVNKNDDDIYIEIMPLNDTFGQQQFEKAEHIIMAEEPLPPISKSPNQIPCSYCNFKGICHSKELPEKNCRSCKNAVPIEGGKWGCRQWNAIIPNKQAILEGCNNWVPFING</sequence>
<protein>
    <submittedName>
        <fullName evidence="1">Putative exonuclease</fullName>
    </submittedName>
</protein>
<dbReference type="Proteomes" id="UP000291908">
    <property type="component" value="Genome"/>
</dbReference>
<gene>
    <name evidence="1" type="ORF">vBAbaSD0_36</name>
</gene>
<name>A0A481S239_9CAUD</name>
<evidence type="ECO:0000313" key="2">
    <source>
        <dbReference type="Proteomes" id="UP000291908"/>
    </source>
</evidence>
<reference evidence="1 2" key="1">
    <citation type="submission" date="2019-01" db="EMBL/GenBank/DDBJ databases">
        <authorList>
            <person name="Yuan Y."/>
            <person name="Xu Y."/>
        </authorList>
    </citation>
    <scope>NUCLEOTIDE SEQUENCE [LARGE SCALE GENOMIC DNA]</scope>
</reference>
<proteinExistence type="predicted"/>
<keyword evidence="1" id="KW-0540">Nuclease</keyword>
<dbReference type="GO" id="GO:0004527">
    <property type="term" value="F:exonuclease activity"/>
    <property type="evidence" value="ECO:0007669"/>
    <property type="project" value="UniProtKB-KW"/>
</dbReference>
<dbReference type="EMBL" id="MK411820">
    <property type="protein sequence ID" value="QBG78730.1"/>
    <property type="molecule type" value="Genomic_DNA"/>
</dbReference>
<organism evidence="1 2">
    <name type="scientific">Acinetobacter phage vB_AbaS_D0</name>
    <dbReference type="NCBI Taxonomy" id="2510492"/>
    <lineage>
        <taxon>Viruses</taxon>
        <taxon>Duplodnaviria</taxon>
        <taxon>Heunggongvirae</taxon>
        <taxon>Uroviricota</taxon>
        <taxon>Caudoviricetes</taxon>
        <taxon>Lokivirus</taxon>
        <taxon>Lokivirus IMEAB3</taxon>
    </lineage>
</organism>
<accession>A0A481S239</accession>
<keyword evidence="1" id="KW-0269">Exonuclease</keyword>
<dbReference type="InterPro" id="IPR011604">
    <property type="entry name" value="PDDEXK-like_dom_sf"/>
</dbReference>
<dbReference type="Gene3D" id="3.90.320.10">
    <property type="match status" value="1"/>
</dbReference>
<evidence type="ECO:0000313" key="1">
    <source>
        <dbReference type="EMBL" id="QBG78730.1"/>
    </source>
</evidence>